<feature type="region of interest" description="Disordered" evidence="1">
    <location>
        <begin position="259"/>
        <end position="288"/>
    </location>
</feature>
<comment type="caution">
    <text evidence="2">The sequence shown here is derived from an EMBL/GenBank/DDBJ whole genome shotgun (WGS) entry which is preliminary data.</text>
</comment>
<keyword evidence="3" id="KW-1185">Reference proteome</keyword>
<dbReference type="RefSeq" id="WP_310918098.1">
    <property type="nucleotide sequence ID" value="NZ_JAMQON010000001.1"/>
</dbReference>
<evidence type="ECO:0000256" key="1">
    <source>
        <dbReference type="SAM" id="MobiDB-lite"/>
    </source>
</evidence>
<dbReference type="Proteomes" id="UP001259659">
    <property type="component" value="Unassembled WGS sequence"/>
</dbReference>
<evidence type="ECO:0000313" key="3">
    <source>
        <dbReference type="Proteomes" id="UP001259659"/>
    </source>
</evidence>
<accession>A0ABU2F8G7</accession>
<reference evidence="2 3" key="1">
    <citation type="submission" date="2022-06" db="EMBL/GenBank/DDBJ databases">
        <title>Haloarcula sp. a new haloarchaeum isolate from saline soil.</title>
        <authorList>
            <person name="Strakova D."/>
            <person name="Galisteo C."/>
            <person name="Sanchez-Porro C."/>
            <person name="Ventosa A."/>
        </authorList>
    </citation>
    <scope>NUCLEOTIDE SEQUENCE [LARGE SCALE GENOMIC DNA]</scope>
    <source>
        <strain evidence="2 3">S1CR25-12</strain>
    </source>
</reference>
<organism evidence="2 3">
    <name type="scientific">Haloarcula saliterrae</name>
    <dbReference type="NCBI Taxonomy" id="2950534"/>
    <lineage>
        <taxon>Archaea</taxon>
        <taxon>Methanobacteriati</taxon>
        <taxon>Methanobacteriota</taxon>
        <taxon>Stenosarchaea group</taxon>
        <taxon>Halobacteria</taxon>
        <taxon>Halobacteriales</taxon>
        <taxon>Haloarculaceae</taxon>
        <taxon>Haloarcula</taxon>
    </lineage>
</organism>
<gene>
    <name evidence="2" type="ORF">NDI56_03800</name>
</gene>
<evidence type="ECO:0000313" key="2">
    <source>
        <dbReference type="EMBL" id="MDS0258534.1"/>
    </source>
</evidence>
<name>A0ABU2F8G7_9EURY</name>
<dbReference type="EMBL" id="JAMQON010000001">
    <property type="protein sequence ID" value="MDS0258534.1"/>
    <property type="molecule type" value="Genomic_DNA"/>
</dbReference>
<sequence length="288" mass="31404">MIAGTLFVLDDTADEPLETWFRNGRLPALDVHAHQQTFGDGTVQSGEAAASIVKEVDVPEVATVANKDTKSLITERREQNEKMHIDWVADVTGTGIILASSVEGTEFGDFPVGLFYSRTGQEPRAQYIDVEGLHTHWDDADELDTTWLNAAEDIDGEGSSIDYHDNARSSEPATIGLGFGRFWDGTVMRGVVYQSGYVALYNCDVASNAVQFVAEEILPHCYEDEDELGSGGDSDSCVRCGRDTDTNDDGHCIVCEDKLEEEAEEDDSQTTIEDLDTVTETGGESDGE</sequence>
<protein>
    <submittedName>
        <fullName evidence="2">Uncharacterized protein</fullName>
    </submittedName>
</protein>
<proteinExistence type="predicted"/>